<evidence type="ECO:0000313" key="2">
    <source>
        <dbReference type="Proteomes" id="UP001330812"/>
    </source>
</evidence>
<organism evidence="1 2">
    <name type="scientific">Amycolatopsis rhabdoformis</name>
    <dbReference type="NCBI Taxonomy" id="1448059"/>
    <lineage>
        <taxon>Bacteria</taxon>
        <taxon>Bacillati</taxon>
        <taxon>Actinomycetota</taxon>
        <taxon>Actinomycetes</taxon>
        <taxon>Pseudonocardiales</taxon>
        <taxon>Pseudonocardiaceae</taxon>
        <taxon>Amycolatopsis</taxon>
    </lineage>
</organism>
<gene>
    <name evidence="1" type="ORF">VSH64_16130</name>
</gene>
<evidence type="ECO:0000313" key="1">
    <source>
        <dbReference type="EMBL" id="WSE33616.1"/>
    </source>
</evidence>
<sequence length="99" mass="11011">MDTEFVIDALVAAGVARYAIDRPDSTSPAVWVTTIDGGRVWLGQPAVDEYGNLQRRASWFWVRYDGRTVIRREEAWDFHSAVAEVARQAGIQGSIAADE</sequence>
<name>A0ABZ1IGM2_9PSEU</name>
<keyword evidence="2" id="KW-1185">Reference proteome</keyword>
<reference evidence="1 2" key="1">
    <citation type="journal article" date="2015" name="Int. J. Syst. Evol. Microbiol.">
        <title>Amycolatopsis rhabdoformis sp. nov., an actinomycete isolated from a tropical forest soil.</title>
        <authorList>
            <person name="Souza W.R."/>
            <person name="Silva R.E."/>
            <person name="Goodfellow M."/>
            <person name="Busarakam K."/>
            <person name="Figueiro F.S."/>
            <person name="Ferreira D."/>
            <person name="Rodrigues-Filho E."/>
            <person name="Moraes L.A.B."/>
            <person name="Zucchi T.D."/>
        </authorList>
    </citation>
    <scope>NUCLEOTIDE SEQUENCE [LARGE SCALE GENOMIC DNA]</scope>
    <source>
        <strain evidence="1 2">NCIMB 14900</strain>
    </source>
</reference>
<evidence type="ECO:0008006" key="3">
    <source>
        <dbReference type="Google" id="ProtNLM"/>
    </source>
</evidence>
<protein>
    <recommendedName>
        <fullName evidence="3">SnoaL-like domain-containing protein</fullName>
    </recommendedName>
</protein>
<dbReference type="Proteomes" id="UP001330812">
    <property type="component" value="Chromosome"/>
</dbReference>
<accession>A0ABZ1IGM2</accession>
<dbReference type="EMBL" id="CP142149">
    <property type="protein sequence ID" value="WSE33616.1"/>
    <property type="molecule type" value="Genomic_DNA"/>
</dbReference>
<dbReference type="RefSeq" id="WP_326836415.1">
    <property type="nucleotide sequence ID" value="NZ_CP142149.1"/>
</dbReference>
<proteinExistence type="predicted"/>